<proteinExistence type="predicted"/>
<protein>
    <recommendedName>
        <fullName evidence="2">isocitrate lyase</fullName>
        <ecNumber evidence="2">4.1.3.1</ecNumber>
    </recommendedName>
</protein>
<dbReference type="InterPro" id="IPR015813">
    <property type="entry name" value="Pyrv/PenolPyrv_kinase-like_dom"/>
</dbReference>
<dbReference type="EMBL" id="UINC01000683">
    <property type="protein sequence ID" value="SUZ59511.1"/>
    <property type="molecule type" value="Genomic_DNA"/>
</dbReference>
<sequence length="403" mass="44352">MGDKRNYSADQVKALQGSVKIESTLAKIGAKQLRKLFETEPYVNTFGAYNGQQAVQHVKAGLKAIYVSGWQVAAAANSNNEVYPDQSLYSVDSVPNAVRNINNAFRRQDQIQVQEGEEGFYFAPIVADAEAGFGGALNAYELARNLIEAGASAVHYEDQLSAEKKCGHLGGKVLISTSQAIRNLNAARLAADVAETDTLIIARTDAEAARLLLTDVDEIDRKFMTGERTSEGFYRMSGGLEMGCERGQAFAEYADLVWCETSKPCLKDAKRFADAVRGAHPEQLLAYNCSPSFNWKQHIPSEDELVQFQKELGKMGFKFQFITLAGFHTTNFAVFDFAKEYKENGMLAFSQLQQKELDYQQHGFTTVKHQAEVGVGYFDAISQTVGADSVAALADSTESEQFN</sequence>
<dbReference type="PROSITE" id="PS00161">
    <property type="entry name" value="ISOCITRATE_LYASE"/>
    <property type="match status" value="1"/>
</dbReference>
<dbReference type="NCBIfam" id="NF011645">
    <property type="entry name" value="PRK15063.1"/>
    <property type="match status" value="1"/>
</dbReference>
<evidence type="ECO:0000256" key="1">
    <source>
        <dbReference type="ARBA" id="ARBA00004793"/>
    </source>
</evidence>
<dbReference type="Pfam" id="PF00463">
    <property type="entry name" value="ICL"/>
    <property type="match status" value="2"/>
</dbReference>
<dbReference type="SUPFAM" id="SSF51621">
    <property type="entry name" value="Phosphoenolpyruvate/pyruvate domain"/>
    <property type="match status" value="1"/>
</dbReference>
<dbReference type="GO" id="GO:0006099">
    <property type="term" value="P:tricarboxylic acid cycle"/>
    <property type="evidence" value="ECO:0007669"/>
    <property type="project" value="UniProtKB-KW"/>
</dbReference>
<keyword evidence="4" id="KW-0816">Tricarboxylic acid cycle</keyword>
<comment type="pathway">
    <text evidence="1">Carbohydrate metabolism; glyoxylate cycle; (S)-malate from isocitrate: step 1/2.</text>
</comment>
<dbReference type="InterPro" id="IPR006254">
    <property type="entry name" value="Isocitrate_lyase"/>
</dbReference>
<dbReference type="GO" id="GO:0004451">
    <property type="term" value="F:isocitrate lyase activity"/>
    <property type="evidence" value="ECO:0007669"/>
    <property type="project" value="UniProtKB-EC"/>
</dbReference>
<keyword evidence="5" id="KW-0456">Lyase</keyword>
<name>A0A381NY07_9ZZZZ</name>
<dbReference type="GO" id="GO:0006097">
    <property type="term" value="P:glyoxylate cycle"/>
    <property type="evidence" value="ECO:0007669"/>
    <property type="project" value="UniProtKB-KW"/>
</dbReference>
<dbReference type="InterPro" id="IPR018523">
    <property type="entry name" value="Isocitrate_lyase_ph_CS"/>
</dbReference>
<dbReference type="InterPro" id="IPR039556">
    <property type="entry name" value="ICL/PEPM"/>
</dbReference>
<dbReference type="NCBIfam" id="TIGR01346">
    <property type="entry name" value="isocit_lyase"/>
    <property type="match status" value="1"/>
</dbReference>
<dbReference type="PIRSF" id="PIRSF001362">
    <property type="entry name" value="Isocit_lyase"/>
    <property type="match status" value="1"/>
</dbReference>
<accession>A0A381NY07</accession>
<organism evidence="6">
    <name type="scientific">marine metagenome</name>
    <dbReference type="NCBI Taxonomy" id="408172"/>
    <lineage>
        <taxon>unclassified sequences</taxon>
        <taxon>metagenomes</taxon>
        <taxon>ecological metagenomes</taxon>
    </lineage>
</organism>
<dbReference type="InterPro" id="IPR040442">
    <property type="entry name" value="Pyrv_kinase-like_dom_sf"/>
</dbReference>
<dbReference type="PANTHER" id="PTHR21631">
    <property type="entry name" value="ISOCITRATE LYASE/MALATE SYNTHASE"/>
    <property type="match status" value="1"/>
</dbReference>
<dbReference type="FunFam" id="3.20.20.60:FF:000005">
    <property type="entry name" value="Isocitrate lyase"/>
    <property type="match status" value="1"/>
</dbReference>
<evidence type="ECO:0000256" key="3">
    <source>
        <dbReference type="ARBA" id="ARBA00022435"/>
    </source>
</evidence>
<dbReference type="AlphaFoldDB" id="A0A381NY07"/>
<dbReference type="CDD" id="cd00377">
    <property type="entry name" value="ICL_PEPM"/>
    <property type="match status" value="1"/>
</dbReference>
<keyword evidence="3" id="KW-0329">Glyoxylate bypass</keyword>
<gene>
    <name evidence="6" type="ORF">METZ01_LOCUS12365</name>
</gene>
<evidence type="ECO:0000256" key="4">
    <source>
        <dbReference type="ARBA" id="ARBA00022532"/>
    </source>
</evidence>
<dbReference type="PANTHER" id="PTHR21631:SF3">
    <property type="entry name" value="BIFUNCTIONAL GLYOXYLATE CYCLE PROTEIN"/>
    <property type="match status" value="1"/>
</dbReference>
<evidence type="ECO:0000256" key="2">
    <source>
        <dbReference type="ARBA" id="ARBA00012909"/>
    </source>
</evidence>
<dbReference type="EC" id="4.1.3.1" evidence="2"/>
<dbReference type="Gene3D" id="3.20.20.60">
    <property type="entry name" value="Phosphoenolpyruvate-binding domains"/>
    <property type="match status" value="1"/>
</dbReference>
<reference evidence="6" key="1">
    <citation type="submission" date="2018-05" db="EMBL/GenBank/DDBJ databases">
        <authorList>
            <person name="Lanie J.A."/>
            <person name="Ng W.-L."/>
            <person name="Kazmierczak K.M."/>
            <person name="Andrzejewski T.M."/>
            <person name="Davidsen T.M."/>
            <person name="Wayne K.J."/>
            <person name="Tettelin H."/>
            <person name="Glass J.I."/>
            <person name="Rusch D."/>
            <person name="Podicherti R."/>
            <person name="Tsui H.-C.T."/>
            <person name="Winkler M.E."/>
        </authorList>
    </citation>
    <scope>NUCLEOTIDE SEQUENCE</scope>
</reference>
<evidence type="ECO:0000256" key="5">
    <source>
        <dbReference type="ARBA" id="ARBA00023239"/>
    </source>
</evidence>
<evidence type="ECO:0000313" key="6">
    <source>
        <dbReference type="EMBL" id="SUZ59511.1"/>
    </source>
</evidence>